<name>A0ABN6L7K9_9BACT</name>
<keyword evidence="1" id="KW-0732">Signal</keyword>
<evidence type="ECO:0000256" key="1">
    <source>
        <dbReference type="SAM" id="SignalP"/>
    </source>
</evidence>
<reference evidence="4 5" key="1">
    <citation type="submission" date="2021-12" db="EMBL/GenBank/DDBJ databases">
        <title>Genome sequencing of bacteria with rrn-lacking chromosome and rrn-plasmid.</title>
        <authorList>
            <person name="Anda M."/>
            <person name="Iwasaki W."/>
        </authorList>
    </citation>
    <scope>NUCLEOTIDE SEQUENCE [LARGE SCALE GENOMIC DNA]</scope>
    <source>
        <strain evidence="4 5">NBRC 101262</strain>
    </source>
</reference>
<dbReference type="EMBL" id="AP025292">
    <property type="protein sequence ID" value="BDC99170.1"/>
    <property type="molecule type" value="Genomic_DNA"/>
</dbReference>
<feature type="chain" id="PRO_5046334844" description="T9SS type A sorting domain-containing protein" evidence="1">
    <location>
        <begin position="25"/>
        <end position="1285"/>
    </location>
</feature>
<accession>A0ABN6L7K9</accession>
<dbReference type="NCBIfam" id="TIGR04183">
    <property type="entry name" value="Por_Secre_tail"/>
    <property type="match status" value="1"/>
</dbReference>
<feature type="domain" description="Bacterial repeat" evidence="3">
    <location>
        <begin position="1005"/>
        <end position="1066"/>
    </location>
</feature>
<feature type="domain" description="Bacterial repeat" evidence="3">
    <location>
        <begin position="935"/>
        <end position="996"/>
    </location>
</feature>
<evidence type="ECO:0000259" key="2">
    <source>
        <dbReference type="Pfam" id="PF18962"/>
    </source>
</evidence>
<feature type="domain" description="Bacterial repeat" evidence="3">
    <location>
        <begin position="1146"/>
        <end position="1206"/>
    </location>
</feature>
<dbReference type="InterPro" id="IPR026444">
    <property type="entry name" value="Secre_tail"/>
</dbReference>
<dbReference type="SUPFAM" id="SSF50939">
    <property type="entry name" value="Sialidases"/>
    <property type="match status" value="1"/>
</dbReference>
<dbReference type="InterPro" id="IPR024361">
    <property type="entry name" value="BACON"/>
</dbReference>
<dbReference type="RefSeq" id="WP_338396630.1">
    <property type="nucleotide sequence ID" value="NZ_AP025292.1"/>
</dbReference>
<dbReference type="Gene3D" id="2.130.10.10">
    <property type="entry name" value="YVTN repeat-like/Quinoprotein amine dehydrogenase"/>
    <property type="match status" value="1"/>
</dbReference>
<dbReference type="Pfam" id="PF18998">
    <property type="entry name" value="Flg_new_2"/>
    <property type="match status" value="4"/>
</dbReference>
<feature type="domain" description="Bacterial repeat" evidence="3">
    <location>
        <begin position="1076"/>
        <end position="1136"/>
    </location>
</feature>
<gene>
    <name evidence="4" type="ORF">PEPS_14510</name>
</gene>
<dbReference type="InterPro" id="IPR036278">
    <property type="entry name" value="Sialidase_sf"/>
</dbReference>
<evidence type="ECO:0000313" key="4">
    <source>
        <dbReference type="EMBL" id="BDC99170.1"/>
    </source>
</evidence>
<dbReference type="Proteomes" id="UP001354989">
    <property type="component" value="Chromosome"/>
</dbReference>
<dbReference type="Pfam" id="PF18962">
    <property type="entry name" value="Por_Secre_tail"/>
    <property type="match status" value="1"/>
</dbReference>
<sequence length="1285" mass="140289">MKLHYTYFFLLLFFGFYPAQSSFAQQFGDADQWESLNPGGGGQIQDLYFDQLKEGRMWFSSDMEGIYRSDDFGNSWQHVSRDLIHSMSFTMKQSHNGSRMYQGGLFNANISDNADADDPKNITWTPIPITEGDAIAAIAISSDDQTVVLAPGWQNKDPQKCQKALLEPVQDLTTDKFNGKRNIYISRDAGSSWESVNYEAEEGYRHVFGVAIHPQNDHIFIGSASGVYQSTNQGHSFTLIPEPADALRGAGYANSCNNRPDGGSRGLTIDPTGKHLYAVYQTQGGSNYLDKRWAVYHASIGEDGAVGDWEKIMTGLQDNCEWYNPKVDPRSTANSQKLMVGVVWGNNVNRVGLWENTLNFDEQDALVSDQWEWIIDKPSTANCFDFEIGWEDRGFIVRAFDYAPLSWSNPAILAMGGMNVFLGNPANEGFPCTPGSWKEVYGMVVPSEASTHTMSRTRGFASPYAYDMSAYKNYMVQGNADHGMLQSFDYGYSWSSEAGPSNVTNAMATLIIEGDNPLVLVDGRVGWGAPSPVSGGLYAHRLNLEKMGNASDWKLIGGSSSSSAATTNGLPSRNYRVITNDPSIPQRVYIGTRGASWTGTKGGIYLADDISAVYEGQENWRKITDSSFDNFDVRDVWVDPYDSDYIYCAGHHSGNSGRIFRGKRNADGSYTWTDLPSSFNKGTTDLYAWDRGNGSSWLVAATTINNVYGIYINKSPQAANFNNAAAWEYTGFDTEASLEIRPEKWQVRERTINIGGLAAYGDYLVACTMIGTHKKGLGVFLAKVTDDENLSWSDWTYSGKNQVSMPHPMTNQAKIFIENDTPYYYVATAGIGPWRRSLPVTDCDLSLPKSTLVFPAEGGSQSITVGGAADFELAVNHDFISVAKNGRTLTITVAPYGDVVDRQGVLAVMGCGSEHLSIIQEAAESKKYELILKNATGAGFYEAGQQVTVSANADEGAGVFLNWAGATFVLGQALEEREQTFVMPERNVNLWAEFVPTSVTLTVVGGAGSGDYEVGEAVSITADAADEGLMFDRWTGAVATISDVNQASTTMIVPSKDAVVQATYKTATYALNVEGGEGSGFYQLGDRISIKADDPAEGFLFDQWTGDVAALDDAGDRETTITMPAEEVNIKSSYREIVYLLKVINGTNEGRYPKGEIVTIEADAPAEGARFVAWTGDTEFLEDATAPKTAVTMPAHGVKVEATYETQPLNASDGTQLVIMPNPAKGHFVIPSLDQKTTINIFSPQGALIQQSITDNQGRVDISGLQSGIYIVQFGMKSTKLIVTH</sequence>
<organism evidence="4 5">
    <name type="scientific">Persicobacter psychrovividus</name>
    <dbReference type="NCBI Taxonomy" id="387638"/>
    <lineage>
        <taxon>Bacteria</taxon>
        <taxon>Pseudomonadati</taxon>
        <taxon>Bacteroidota</taxon>
        <taxon>Cytophagia</taxon>
        <taxon>Cytophagales</taxon>
        <taxon>Persicobacteraceae</taxon>
        <taxon>Persicobacter</taxon>
    </lineage>
</organism>
<dbReference type="InterPro" id="IPR015943">
    <property type="entry name" value="WD40/YVTN_repeat-like_dom_sf"/>
</dbReference>
<feature type="signal peptide" evidence="1">
    <location>
        <begin position="1"/>
        <end position="24"/>
    </location>
</feature>
<evidence type="ECO:0000259" key="3">
    <source>
        <dbReference type="Pfam" id="PF18998"/>
    </source>
</evidence>
<dbReference type="InterPro" id="IPR013783">
    <property type="entry name" value="Ig-like_fold"/>
</dbReference>
<feature type="domain" description="Secretion system C-terminal sorting" evidence="2">
    <location>
        <begin position="1219"/>
        <end position="1281"/>
    </location>
</feature>
<evidence type="ECO:0000313" key="5">
    <source>
        <dbReference type="Proteomes" id="UP001354989"/>
    </source>
</evidence>
<proteinExistence type="predicted"/>
<evidence type="ECO:0008006" key="6">
    <source>
        <dbReference type="Google" id="ProtNLM"/>
    </source>
</evidence>
<keyword evidence="5" id="KW-1185">Reference proteome</keyword>
<dbReference type="Gene3D" id="2.60.40.10">
    <property type="entry name" value="Immunoglobulins"/>
    <property type="match status" value="1"/>
</dbReference>
<dbReference type="CDD" id="cd14948">
    <property type="entry name" value="BACON"/>
    <property type="match status" value="1"/>
</dbReference>
<protein>
    <recommendedName>
        <fullName evidence="6">T9SS type A sorting domain-containing protein</fullName>
    </recommendedName>
</protein>
<dbReference type="InterPro" id="IPR044060">
    <property type="entry name" value="Bacterial_rp_domain"/>
</dbReference>